<evidence type="ECO:0000259" key="7">
    <source>
        <dbReference type="PROSITE" id="PS51387"/>
    </source>
</evidence>
<feature type="domain" description="FAD-binding PCMH-type" evidence="7">
    <location>
        <begin position="55"/>
        <end position="228"/>
    </location>
</feature>
<comment type="similarity">
    <text evidence="2">Belongs to the oxygen-dependent FAD-linked oxidoreductase family.</text>
</comment>
<evidence type="ECO:0000313" key="8">
    <source>
        <dbReference type="EMBL" id="GLI27660.1"/>
    </source>
</evidence>
<dbReference type="InterPro" id="IPR006093">
    <property type="entry name" value="Oxy_OxRdtase_FAD_BS"/>
</dbReference>
<protein>
    <submittedName>
        <fullName evidence="8">Oxidoreductase</fullName>
    </submittedName>
</protein>
<keyword evidence="4" id="KW-0274">FAD</keyword>
<evidence type="ECO:0000256" key="2">
    <source>
        <dbReference type="ARBA" id="ARBA00005466"/>
    </source>
</evidence>
<gene>
    <name evidence="8" type="ORF">ARHIZOSPH14_19020</name>
</gene>
<name>A0A9W6FPP0_9MICO</name>
<evidence type="ECO:0000256" key="4">
    <source>
        <dbReference type="ARBA" id="ARBA00022827"/>
    </source>
</evidence>
<reference evidence="8" key="1">
    <citation type="submission" date="2022-12" db="EMBL/GenBank/DDBJ databases">
        <title>Reference genome sequencing for broad-spectrum identification of bacterial and archaeal isolates by mass spectrometry.</title>
        <authorList>
            <person name="Sekiguchi Y."/>
            <person name="Tourlousse D.M."/>
        </authorList>
    </citation>
    <scope>NUCLEOTIDE SEQUENCE</scope>
    <source>
        <strain evidence="8">14</strain>
    </source>
</reference>
<dbReference type="RefSeq" id="WP_281884391.1">
    <property type="nucleotide sequence ID" value="NZ_BSDP01000001.1"/>
</dbReference>
<dbReference type="InterPro" id="IPR050416">
    <property type="entry name" value="FAD-linked_Oxidoreductase"/>
</dbReference>
<dbReference type="Gene3D" id="3.30.465.10">
    <property type="match status" value="1"/>
</dbReference>
<evidence type="ECO:0000256" key="1">
    <source>
        <dbReference type="ARBA" id="ARBA00001974"/>
    </source>
</evidence>
<dbReference type="Pfam" id="PF01565">
    <property type="entry name" value="FAD_binding_4"/>
    <property type="match status" value="1"/>
</dbReference>
<organism evidence="8 9">
    <name type="scientific">Agromyces rhizosphaerae</name>
    <dbReference type="NCBI Taxonomy" id="88374"/>
    <lineage>
        <taxon>Bacteria</taxon>
        <taxon>Bacillati</taxon>
        <taxon>Actinomycetota</taxon>
        <taxon>Actinomycetes</taxon>
        <taxon>Micrococcales</taxon>
        <taxon>Microbacteriaceae</taxon>
        <taxon>Agromyces</taxon>
    </lineage>
</organism>
<dbReference type="InterPro" id="IPR036318">
    <property type="entry name" value="FAD-bd_PCMH-like_sf"/>
</dbReference>
<dbReference type="GO" id="GO:0016491">
    <property type="term" value="F:oxidoreductase activity"/>
    <property type="evidence" value="ECO:0007669"/>
    <property type="project" value="UniProtKB-KW"/>
</dbReference>
<keyword evidence="5" id="KW-0560">Oxidoreductase</keyword>
<dbReference type="InterPro" id="IPR006094">
    <property type="entry name" value="Oxid_FAD_bind_N"/>
</dbReference>
<dbReference type="Gene3D" id="3.30.43.10">
    <property type="entry name" value="Uridine Diphospho-n-acetylenolpyruvylglucosamine Reductase, domain 2"/>
    <property type="match status" value="1"/>
</dbReference>
<accession>A0A9W6FPP0</accession>
<dbReference type="PANTHER" id="PTHR42973">
    <property type="entry name" value="BINDING OXIDOREDUCTASE, PUTATIVE (AFU_ORTHOLOGUE AFUA_1G17690)-RELATED"/>
    <property type="match status" value="1"/>
</dbReference>
<evidence type="ECO:0000256" key="5">
    <source>
        <dbReference type="ARBA" id="ARBA00023002"/>
    </source>
</evidence>
<dbReference type="SUPFAM" id="SSF56176">
    <property type="entry name" value="FAD-binding/transporter-associated domain-like"/>
    <property type="match status" value="1"/>
</dbReference>
<dbReference type="GO" id="GO:0071949">
    <property type="term" value="F:FAD binding"/>
    <property type="evidence" value="ECO:0007669"/>
    <property type="project" value="InterPro"/>
</dbReference>
<dbReference type="PROSITE" id="PS51387">
    <property type="entry name" value="FAD_PCMH"/>
    <property type="match status" value="1"/>
</dbReference>
<proteinExistence type="inferred from homology"/>
<comment type="caution">
    <text evidence="8">The sequence shown here is derived from an EMBL/GenBank/DDBJ whole genome shotgun (WGS) entry which is preliminary data.</text>
</comment>
<dbReference type="EMBL" id="BSDP01000001">
    <property type="protein sequence ID" value="GLI27660.1"/>
    <property type="molecule type" value="Genomic_DNA"/>
</dbReference>
<dbReference type="InterPro" id="IPR016169">
    <property type="entry name" value="FAD-bd_PCMH_sub2"/>
</dbReference>
<comment type="cofactor">
    <cofactor evidence="1">
        <name>FAD</name>
        <dbReference type="ChEBI" id="CHEBI:57692"/>
    </cofactor>
</comment>
<evidence type="ECO:0000256" key="3">
    <source>
        <dbReference type="ARBA" id="ARBA00022630"/>
    </source>
</evidence>
<dbReference type="AlphaFoldDB" id="A0A9W6FPP0"/>
<dbReference type="Proteomes" id="UP001144396">
    <property type="component" value="Unassembled WGS sequence"/>
</dbReference>
<sequence length="479" mass="49724">MNTPVSGPSTTDRDAQRSTARAEGLAALANRLAGTLSVPGDPDWDAARQAWSLSADQHPAAVVHPVDVADVVHAVSAARELGLRIAPQSTGHNAGPLAAQGLGDTLLVRTSALDEISIDPARRVARIGGGTTWESVAAAAGPHGLMALAGSSHDVGVVGYTLGGGVSWFARSHGLAANHVLAIELVTPDGVQRRVDADTDPDLFWALRGSGGGGLGIVTALECRLFPITEVFAGMMLWPAERAHEVFTAWRDLTTTVPTTASTACRLFHFPDMPELPPFLAGRSVVVVDGVVQGTPEEGAALVAPLRALEPEMDTFGPTPVSELMHLHMDPPGPTPGTGDGILLDELPDAAIAAAIGGLGVRGASRLMFVELRHVGGALRPDEGASVADGPTGVLAGLDAEYVCFSSGMPFPDGPAPVRAALDVLFAGLAPWRGGLDYLNFAETGRDPERFWGADAPRLRVVRERVDPDGVMRPAHAIG</sequence>
<keyword evidence="3" id="KW-0285">Flavoprotein</keyword>
<feature type="compositionally biased region" description="Polar residues" evidence="6">
    <location>
        <begin position="1"/>
        <end position="10"/>
    </location>
</feature>
<dbReference type="InterPro" id="IPR016167">
    <property type="entry name" value="FAD-bd_PCMH_sub1"/>
</dbReference>
<dbReference type="PROSITE" id="PS00862">
    <property type="entry name" value="OX2_COVAL_FAD"/>
    <property type="match status" value="1"/>
</dbReference>
<evidence type="ECO:0000256" key="6">
    <source>
        <dbReference type="SAM" id="MobiDB-lite"/>
    </source>
</evidence>
<dbReference type="PANTHER" id="PTHR42973:SF39">
    <property type="entry name" value="FAD-BINDING PCMH-TYPE DOMAIN-CONTAINING PROTEIN"/>
    <property type="match status" value="1"/>
</dbReference>
<feature type="region of interest" description="Disordered" evidence="6">
    <location>
        <begin position="1"/>
        <end position="20"/>
    </location>
</feature>
<evidence type="ECO:0000313" key="9">
    <source>
        <dbReference type="Proteomes" id="UP001144396"/>
    </source>
</evidence>
<keyword evidence="9" id="KW-1185">Reference proteome</keyword>
<dbReference type="InterPro" id="IPR016166">
    <property type="entry name" value="FAD-bd_PCMH"/>
</dbReference>
<dbReference type="Gene3D" id="3.40.462.20">
    <property type="match status" value="1"/>
</dbReference>